<dbReference type="InterPro" id="IPR019010">
    <property type="entry name" value="eIF3e_N"/>
</dbReference>
<dbReference type="VEuPathDB" id="FungiDB:TAPDE_005526"/>
<evidence type="ECO:0000256" key="4">
    <source>
        <dbReference type="PIRNR" id="PIRNR016255"/>
    </source>
</evidence>
<dbReference type="OrthoDB" id="417252at2759"/>
<dbReference type="PANTHER" id="PTHR10317">
    <property type="entry name" value="EUKARYOTIC TRANSLATION INITIATION FACTOR 3 SUBUNIT E"/>
    <property type="match status" value="1"/>
</dbReference>
<evidence type="ECO:0000313" key="7">
    <source>
        <dbReference type="Proteomes" id="UP000013776"/>
    </source>
</evidence>
<reference evidence="6 7" key="1">
    <citation type="journal article" date="2013" name="MBio">
        <title>Genome sequencing of the plant pathogen Taphrina deformans, the causal agent of peach leaf curl.</title>
        <authorList>
            <person name="Cisse O.H."/>
            <person name="Almeida J.M.G.C.F."/>
            <person name="Fonseca A."/>
            <person name="Kumar A.A."/>
            <person name="Salojaervi J."/>
            <person name="Overmyer K."/>
            <person name="Hauser P.M."/>
            <person name="Pagni M."/>
        </authorList>
    </citation>
    <scope>NUCLEOTIDE SEQUENCE [LARGE SCALE GENOMIC DNA]</scope>
    <source>
        <strain evidence="7">PYCC 5710 / ATCC 11124 / CBS 356.35 / IMI 108563 / JCM 9778 / NBRC 8474</strain>
    </source>
</reference>
<dbReference type="eggNOG" id="KOG2758">
    <property type="taxonomic scope" value="Eukaryota"/>
</dbReference>
<dbReference type="PIRSF" id="PIRSF016255">
    <property type="entry name" value="eIF3e_su6"/>
    <property type="match status" value="1"/>
</dbReference>
<keyword evidence="2 4" id="KW-0396">Initiation factor</keyword>
<evidence type="ECO:0000259" key="5">
    <source>
        <dbReference type="SMART" id="SM01186"/>
    </source>
</evidence>
<dbReference type="AlphaFoldDB" id="R4XGN6"/>
<sequence>MSNYSKHNIELLQYLDRHLIYPILDFAQTNEFFPQLEMLQAKFDLLQGTNMPGHCAELYKQIHQTDVAPTAFADKQGVIERQLAELETQSQKVLEVLENPEVASALRQDKAQNLVFLQDSHGITIDQINVLYKLGQFDYNRGNYAGAIDHLYHFRVLSTDQKLVIGATWGKLASEILTANWDDAESELTKLKEQVDADSDDALAQLKNRAWLLHWALFPLLKSSTNKAIELQELFFMPAYLNAMQTSAPHLLRYLTVAVLSTCFGKTNAAIPNRRLKDLVRVLEVETSYTDPITDFARAILVKYDFVKAATMYNDIHLAISADYFLHSLADEIMQSLRLAVAEAYLRLHRTAEIRNMAAIIDTTKEDLVQLVTRDLEHLNVDVDIEDGTIEVMREQSTTLQDLVNKTKALAQRSAHTQSQISRTVR</sequence>
<comment type="caution">
    <text evidence="6">The sequence shown here is derived from an EMBL/GenBank/DDBJ whole genome shotgun (WGS) entry which is preliminary data.</text>
</comment>
<name>R4XGN6_TAPDE</name>
<proteinExistence type="inferred from homology"/>
<evidence type="ECO:0000256" key="2">
    <source>
        <dbReference type="ARBA" id="ARBA00022540"/>
    </source>
</evidence>
<keyword evidence="7" id="KW-1185">Reference proteome</keyword>
<feature type="domain" description="Eukaryotic translation initiation factor 3 subunit E N-terminal" evidence="5">
    <location>
        <begin position="10"/>
        <end position="138"/>
    </location>
</feature>
<accession>R4XGN6</accession>
<dbReference type="Proteomes" id="UP000013776">
    <property type="component" value="Unassembled WGS sequence"/>
</dbReference>
<evidence type="ECO:0000313" key="6">
    <source>
        <dbReference type="EMBL" id="CCG84961.1"/>
    </source>
</evidence>
<dbReference type="STRING" id="1097556.R4XGN6"/>
<keyword evidence="1 4" id="KW-0963">Cytoplasm</keyword>
<comment type="subcellular location">
    <subcellularLocation>
        <location evidence="4">Cytoplasm</location>
    </subcellularLocation>
</comment>
<comment type="similarity">
    <text evidence="4">Belongs to the eIF-3 subunit E family.</text>
</comment>
<dbReference type="GO" id="GO:0003743">
    <property type="term" value="F:translation initiation factor activity"/>
    <property type="evidence" value="ECO:0007669"/>
    <property type="project" value="UniProtKB-KW"/>
</dbReference>
<dbReference type="GO" id="GO:0005852">
    <property type="term" value="C:eukaryotic translation initiation factor 3 complex"/>
    <property type="evidence" value="ECO:0007669"/>
    <property type="project" value="InterPro"/>
</dbReference>
<evidence type="ECO:0000256" key="3">
    <source>
        <dbReference type="ARBA" id="ARBA00022917"/>
    </source>
</evidence>
<keyword evidence="3 4" id="KW-0648">Protein biosynthesis</keyword>
<evidence type="ECO:0000256" key="1">
    <source>
        <dbReference type="ARBA" id="ARBA00022490"/>
    </source>
</evidence>
<comment type="subunit">
    <text evidence="4">Component of the eukaryotic translation initiation factor 3 (eIF-3) complex.</text>
</comment>
<dbReference type="Gene3D" id="1.25.40.570">
    <property type="match status" value="1"/>
</dbReference>
<dbReference type="SMART" id="SM01186">
    <property type="entry name" value="eIF3_N"/>
    <property type="match status" value="1"/>
</dbReference>
<dbReference type="EMBL" id="CAHR02000358">
    <property type="protein sequence ID" value="CCG84961.1"/>
    <property type="molecule type" value="Genomic_DNA"/>
</dbReference>
<gene>
    <name evidence="6" type="ORF">TAPDE_005526</name>
</gene>
<protein>
    <recommendedName>
        <fullName evidence="4">Eukaryotic translation initiation factor 3 subunit E</fullName>
    </recommendedName>
</protein>
<organism evidence="6 7">
    <name type="scientific">Taphrina deformans (strain PYCC 5710 / ATCC 11124 / CBS 356.35 / IMI 108563 / JCM 9778 / NBRC 8474)</name>
    <name type="common">Peach leaf curl fungus</name>
    <name type="synonym">Lalaria deformans</name>
    <dbReference type="NCBI Taxonomy" id="1097556"/>
    <lineage>
        <taxon>Eukaryota</taxon>
        <taxon>Fungi</taxon>
        <taxon>Dikarya</taxon>
        <taxon>Ascomycota</taxon>
        <taxon>Taphrinomycotina</taxon>
        <taxon>Taphrinomycetes</taxon>
        <taxon>Taphrinales</taxon>
        <taxon>Taphrinaceae</taxon>
        <taxon>Taphrina</taxon>
    </lineage>
</organism>
<dbReference type="InterPro" id="IPR016650">
    <property type="entry name" value="eIF3e"/>
</dbReference>
<dbReference type="Pfam" id="PF09440">
    <property type="entry name" value="eIF3_N"/>
    <property type="match status" value="1"/>
</dbReference>